<comment type="pathway">
    <text evidence="1 7">Metabolic intermediate biosynthesis; chorismate biosynthesis; chorismate from D-erythrose 4-phosphate and phosphoenolpyruvate: step 6/7.</text>
</comment>
<dbReference type="Proteomes" id="UP000295244">
    <property type="component" value="Unassembled WGS sequence"/>
</dbReference>
<proteinExistence type="inferred from homology"/>
<dbReference type="InterPro" id="IPR006264">
    <property type="entry name" value="EPSP_synthase"/>
</dbReference>
<feature type="binding site" evidence="7">
    <location>
        <position position="203"/>
    </location>
    <ligand>
        <name>3-phosphoshikimate</name>
        <dbReference type="ChEBI" id="CHEBI:145989"/>
    </ligand>
</feature>
<comment type="caution">
    <text evidence="9">The sequence shown here is derived from an EMBL/GenBank/DDBJ whole genome shotgun (WGS) entry which is preliminary data.</text>
</comment>
<dbReference type="EMBL" id="SKBU01000014">
    <property type="protein sequence ID" value="TCJ17391.1"/>
    <property type="molecule type" value="Genomic_DNA"/>
</dbReference>
<comment type="caution">
    <text evidence="7">Lacks conserved residue(s) required for the propagation of feature annotation.</text>
</comment>
<keyword evidence="10" id="KW-1185">Reference proteome</keyword>
<dbReference type="InterPro" id="IPR023193">
    <property type="entry name" value="EPSP_synthase_CS"/>
</dbReference>
<reference evidence="9 10" key="1">
    <citation type="submission" date="2019-03" db="EMBL/GenBank/DDBJ databases">
        <title>Whole genome sequence of a novel Rubrobacter taiwanensis strain, isolated from Yellowstone National Park.</title>
        <authorList>
            <person name="Freed S."/>
            <person name="Ramaley R.F."/>
            <person name="Kyndt J.A."/>
        </authorList>
    </citation>
    <scope>NUCLEOTIDE SEQUENCE [LARGE SCALE GENOMIC DNA]</scope>
    <source>
        <strain evidence="9 10">Yellowstone</strain>
    </source>
</reference>
<dbReference type="Gene3D" id="3.65.10.10">
    <property type="entry name" value="Enolpyruvate transferase domain"/>
    <property type="match status" value="2"/>
</dbReference>
<dbReference type="PROSITE" id="PS00104">
    <property type="entry name" value="EPSP_SYNTHASE_1"/>
    <property type="match status" value="1"/>
</dbReference>
<evidence type="ECO:0000256" key="1">
    <source>
        <dbReference type="ARBA" id="ARBA00004811"/>
    </source>
</evidence>
<evidence type="ECO:0000256" key="5">
    <source>
        <dbReference type="ARBA" id="ARBA00023141"/>
    </source>
</evidence>
<evidence type="ECO:0000256" key="2">
    <source>
        <dbReference type="ARBA" id="ARBA00009948"/>
    </source>
</evidence>
<feature type="binding site" evidence="7">
    <location>
        <position position="177"/>
    </location>
    <ligand>
        <name>3-phosphoshikimate</name>
        <dbReference type="ChEBI" id="CHEBI:145989"/>
    </ligand>
</feature>
<feature type="domain" description="Enolpyruvate transferase" evidence="8">
    <location>
        <begin position="17"/>
        <end position="426"/>
    </location>
</feature>
<feature type="binding site" evidence="7">
    <location>
        <position position="28"/>
    </location>
    <ligand>
        <name>phosphoenolpyruvate</name>
        <dbReference type="ChEBI" id="CHEBI:58702"/>
    </ligand>
</feature>
<dbReference type="GO" id="GO:0009423">
    <property type="term" value="P:chorismate biosynthetic process"/>
    <property type="evidence" value="ECO:0007669"/>
    <property type="project" value="UniProtKB-UniRule"/>
</dbReference>
<dbReference type="UniPathway" id="UPA00053">
    <property type="reaction ID" value="UER00089"/>
</dbReference>
<feature type="binding site" evidence="7">
    <location>
        <position position="176"/>
    </location>
    <ligand>
        <name>3-phosphoshikimate</name>
        <dbReference type="ChEBI" id="CHEBI:145989"/>
    </ligand>
</feature>
<keyword evidence="5 7" id="KW-0057">Aromatic amino acid biosynthesis</keyword>
<evidence type="ECO:0000256" key="4">
    <source>
        <dbReference type="ARBA" id="ARBA00022679"/>
    </source>
</evidence>
<dbReference type="GO" id="GO:0003866">
    <property type="term" value="F:3-phosphoshikimate 1-carboxyvinyltransferase activity"/>
    <property type="evidence" value="ECO:0007669"/>
    <property type="project" value="UniProtKB-UniRule"/>
</dbReference>
<dbReference type="AlphaFoldDB" id="A0A4R1BJC4"/>
<dbReference type="Pfam" id="PF00275">
    <property type="entry name" value="EPSP_synthase"/>
    <property type="match status" value="1"/>
</dbReference>
<dbReference type="PIRSF" id="PIRSF000505">
    <property type="entry name" value="EPSPS"/>
    <property type="match status" value="1"/>
</dbReference>
<feature type="binding site" evidence="7">
    <location>
        <position position="28"/>
    </location>
    <ligand>
        <name>3-phosphoshikimate</name>
        <dbReference type="ChEBI" id="CHEBI:145989"/>
    </ligand>
</feature>
<comment type="similarity">
    <text evidence="2 7">Belongs to the EPSP synthase family.</text>
</comment>
<gene>
    <name evidence="7 9" type="primary">aroA</name>
    <name evidence="9" type="ORF">E0L93_06855</name>
</gene>
<feature type="active site" description="Proton acceptor" evidence="7">
    <location>
        <position position="319"/>
    </location>
</feature>
<feature type="binding site" evidence="7">
    <location>
        <position position="129"/>
    </location>
    <ligand>
        <name>phosphoenolpyruvate</name>
        <dbReference type="ChEBI" id="CHEBI:58702"/>
    </ligand>
</feature>
<dbReference type="GO" id="GO:0005737">
    <property type="term" value="C:cytoplasm"/>
    <property type="evidence" value="ECO:0007669"/>
    <property type="project" value="UniProtKB-SubCell"/>
</dbReference>
<comment type="subcellular location">
    <subcellularLocation>
        <location evidence="7">Cytoplasm</location>
    </subcellularLocation>
</comment>
<dbReference type="EC" id="2.5.1.19" evidence="7"/>
<comment type="subunit">
    <text evidence="7">Monomer.</text>
</comment>
<name>A0A4R1BJC4_9ACTN</name>
<dbReference type="InterPro" id="IPR036968">
    <property type="entry name" value="Enolpyruvate_Tfrase_sf"/>
</dbReference>
<dbReference type="InterPro" id="IPR001986">
    <property type="entry name" value="Enolpyruvate_Tfrase_dom"/>
</dbReference>
<dbReference type="InterPro" id="IPR013792">
    <property type="entry name" value="RNA3'P_cycl/enolpyr_Trfase_a/b"/>
</dbReference>
<feature type="binding site" evidence="7">
    <location>
        <position position="101"/>
    </location>
    <ligand>
        <name>phosphoenolpyruvate</name>
        <dbReference type="ChEBI" id="CHEBI:58702"/>
    </ligand>
</feature>
<evidence type="ECO:0000313" key="9">
    <source>
        <dbReference type="EMBL" id="TCJ17391.1"/>
    </source>
</evidence>
<evidence type="ECO:0000313" key="10">
    <source>
        <dbReference type="Proteomes" id="UP000295244"/>
    </source>
</evidence>
<keyword evidence="4 7" id="KW-0808">Transferase</keyword>
<comment type="catalytic activity">
    <reaction evidence="6">
        <text>3-phosphoshikimate + phosphoenolpyruvate = 5-O-(1-carboxyvinyl)-3-phosphoshikimate + phosphate</text>
        <dbReference type="Rhea" id="RHEA:21256"/>
        <dbReference type="ChEBI" id="CHEBI:43474"/>
        <dbReference type="ChEBI" id="CHEBI:57701"/>
        <dbReference type="ChEBI" id="CHEBI:58702"/>
        <dbReference type="ChEBI" id="CHEBI:145989"/>
        <dbReference type="EC" id="2.5.1.19"/>
    </reaction>
    <physiologicalReaction direction="left-to-right" evidence="6">
        <dbReference type="Rhea" id="RHEA:21257"/>
    </physiologicalReaction>
</comment>
<keyword evidence="7" id="KW-0963">Cytoplasm</keyword>
<dbReference type="NCBIfam" id="TIGR01356">
    <property type="entry name" value="aroA"/>
    <property type="match status" value="1"/>
</dbReference>
<evidence type="ECO:0000256" key="6">
    <source>
        <dbReference type="ARBA" id="ARBA00044633"/>
    </source>
</evidence>
<feature type="binding site" evidence="7">
    <location>
        <position position="417"/>
    </location>
    <ligand>
        <name>phosphoenolpyruvate</name>
        <dbReference type="ChEBI" id="CHEBI:58702"/>
    </ligand>
</feature>
<keyword evidence="3 7" id="KW-0028">Amino-acid biosynthesis</keyword>
<feature type="binding site" evidence="7">
    <location>
        <position position="33"/>
    </location>
    <ligand>
        <name>3-phosphoshikimate</name>
        <dbReference type="ChEBI" id="CHEBI:145989"/>
    </ligand>
</feature>
<dbReference type="PANTHER" id="PTHR21090:SF5">
    <property type="entry name" value="PENTAFUNCTIONAL AROM POLYPEPTIDE"/>
    <property type="match status" value="1"/>
</dbReference>
<dbReference type="GO" id="GO:0008652">
    <property type="term" value="P:amino acid biosynthetic process"/>
    <property type="evidence" value="ECO:0007669"/>
    <property type="project" value="UniProtKB-KW"/>
</dbReference>
<accession>A0A4R1BJC4</accession>
<dbReference type="CDD" id="cd01556">
    <property type="entry name" value="EPSP_synthase"/>
    <property type="match status" value="1"/>
</dbReference>
<evidence type="ECO:0000259" key="8">
    <source>
        <dbReference type="Pfam" id="PF00275"/>
    </source>
</evidence>
<dbReference type="HAMAP" id="MF_00210">
    <property type="entry name" value="EPSP_synth"/>
    <property type="match status" value="1"/>
</dbReference>
<feature type="binding site" evidence="7">
    <location>
        <position position="175"/>
    </location>
    <ligand>
        <name>3-phosphoshikimate</name>
        <dbReference type="ChEBI" id="CHEBI:145989"/>
    </ligand>
</feature>
<sequence>MRGTFPEELKIPPLERPVDATIRVPGSKSVTNRALLIAALATGTSTVRNALMSDDSYWLMDALRRLGFDVRAEPASGTVRVEGRAGEIPAPTAELYVGNAGTVARFLPPALSLGAGPYRVDGTPRMRERPMEDLIDALRRLGTRVECTSKPGHFPIVIRGGTLHGGRIAISGAKSSQFLSGLLISAPYAAAPLSIEATGELVSKPYVDITLEVMRAFGVEVEASPDSRIFHISPARYTPQDYPVEPDASAASYFFAAAALTGGRVRVPGLGRHSAQGDLRFLEVLHRMGCKIKINDNHIEVRGPHTLRGVEVDMNAFSDTMMTLAAIAPFATEPTTIRNVEHTRHQETDRLSAVATELSRLGVRVRETRDSLRIIPPKRVRPAIVETYDDHRMAMAFALVGLKVPGVCIRDPGCVTKTFPGYFRRLGELR</sequence>
<feature type="binding site" evidence="7">
    <location>
        <position position="29"/>
    </location>
    <ligand>
        <name>3-phosphoshikimate</name>
        <dbReference type="ChEBI" id="CHEBI:145989"/>
    </ligand>
</feature>
<dbReference type="SUPFAM" id="SSF55205">
    <property type="entry name" value="EPT/RTPC-like"/>
    <property type="match status" value="1"/>
</dbReference>
<feature type="binding site" evidence="7">
    <location>
        <position position="177"/>
    </location>
    <ligand>
        <name>phosphoenolpyruvate</name>
        <dbReference type="ChEBI" id="CHEBI:58702"/>
    </ligand>
</feature>
<dbReference type="GO" id="GO:0009073">
    <property type="term" value="P:aromatic amino acid family biosynthetic process"/>
    <property type="evidence" value="ECO:0007669"/>
    <property type="project" value="UniProtKB-KW"/>
</dbReference>
<dbReference type="OrthoDB" id="9807434at2"/>
<evidence type="ECO:0000256" key="7">
    <source>
        <dbReference type="HAMAP-Rule" id="MF_00210"/>
    </source>
</evidence>
<feature type="binding site" evidence="7">
    <location>
        <position position="350"/>
    </location>
    <ligand>
        <name>phosphoenolpyruvate</name>
        <dbReference type="ChEBI" id="CHEBI:58702"/>
    </ligand>
</feature>
<feature type="binding site" evidence="7">
    <location>
        <position position="319"/>
    </location>
    <ligand>
        <name>3-phosphoshikimate</name>
        <dbReference type="ChEBI" id="CHEBI:145989"/>
    </ligand>
</feature>
<organism evidence="9 10">
    <name type="scientific">Rubrobacter taiwanensis</name>
    <dbReference type="NCBI Taxonomy" id="185139"/>
    <lineage>
        <taxon>Bacteria</taxon>
        <taxon>Bacillati</taxon>
        <taxon>Actinomycetota</taxon>
        <taxon>Rubrobacteria</taxon>
        <taxon>Rubrobacterales</taxon>
        <taxon>Rubrobacteraceae</taxon>
        <taxon>Rubrobacter</taxon>
    </lineage>
</organism>
<comment type="function">
    <text evidence="7">Catalyzes the transfer of the enolpyruvyl moiety of phosphoenolpyruvate (PEP) to the 5-hydroxyl of shikimate-3-phosphate (S3P) to produce enolpyruvyl shikimate-3-phosphate and inorganic phosphate.</text>
</comment>
<feature type="binding site" evidence="7">
    <location>
        <position position="346"/>
    </location>
    <ligand>
        <name>3-phosphoshikimate</name>
        <dbReference type="ChEBI" id="CHEBI:145989"/>
    </ligand>
</feature>
<dbReference type="PANTHER" id="PTHR21090">
    <property type="entry name" value="AROM/DEHYDROQUINATE SYNTHASE"/>
    <property type="match status" value="1"/>
</dbReference>
<evidence type="ECO:0000256" key="3">
    <source>
        <dbReference type="ARBA" id="ARBA00022605"/>
    </source>
</evidence>
<feature type="binding site" evidence="7">
    <location>
        <position position="392"/>
    </location>
    <ligand>
        <name>phosphoenolpyruvate</name>
        <dbReference type="ChEBI" id="CHEBI:58702"/>
    </ligand>
</feature>
<protein>
    <recommendedName>
        <fullName evidence="7">3-phosphoshikimate 1-carboxyvinyltransferase</fullName>
        <ecNumber evidence="7">2.5.1.19</ecNumber>
    </recommendedName>
    <alternativeName>
        <fullName evidence="7">5-enolpyruvylshikimate-3-phosphate synthase</fullName>
        <shortName evidence="7">EPSP synthase</shortName>
        <shortName evidence="7">EPSPS</shortName>
    </alternativeName>
</protein>